<dbReference type="KEGG" id="lpav:PLANPX_2857"/>
<organism evidence="3 4">
    <name type="scientific">Lacipirellula parvula</name>
    <dbReference type="NCBI Taxonomy" id="2650471"/>
    <lineage>
        <taxon>Bacteria</taxon>
        <taxon>Pseudomonadati</taxon>
        <taxon>Planctomycetota</taxon>
        <taxon>Planctomycetia</taxon>
        <taxon>Pirellulales</taxon>
        <taxon>Lacipirellulaceae</taxon>
        <taxon>Lacipirellula</taxon>
    </lineage>
</organism>
<protein>
    <submittedName>
        <fullName evidence="3">Uncharacterized protein</fullName>
    </submittedName>
</protein>
<proteinExistence type="predicted"/>
<dbReference type="EMBL" id="AP021861">
    <property type="protein sequence ID" value="BBO33245.1"/>
    <property type="molecule type" value="Genomic_DNA"/>
</dbReference>
<evidence type="ECO:0000313" key="4">
    <source>
        <dbReference type="Proteomes" id="UP000326837"/>
    </source>
</evidence>
<sequence>MFKTFQICLGQDPHPQNGDAKPSSHGPNFFGLRILLLWMSGFLAVALFALCVLYSSDWPQSATMLIWSFGICAVGAIIGFLFAIPRVVSDSIPPPARTTQPEVNSPLELTLIDEVKRHRLAANTNLEQVSDWLTKIIVGVGLIELNEIPTLVNRLAALMSIGFGDAPASLSVATAVIVLFSAGGFLIGYVTTRAFLPHILQAAEENAVAALLSRLRHAKPKAEAANTQCAPAPQPEAGGHSSSRTSG</sequence>
<keyword evidence="2" id="KW-0472">Membrane</keyword>
<dbReference type="RefSeq" id="WP_152099062.1">
    <property type="nucleotide sequence ID" value="NZ_AP021861.1"/>
</dbReference>
<keyword evidence="4" id="KW-1185">Reference proteome</keyword>
<name>A0A5K7XA11_9BACT</name>
<evidence type="ECO:0000313" key="3">
    <source>
        <dbReference type="EMBL" id="BBO33245.1"/>
    </source>
</evidence>
<feature type="transmembrane region" description="Helical" evidence="2">
    <location>
        <begin position="168"/>
        <end position="190"/>
    </location>
</feature>
<feature type="transmembrane region" description="Helical" evidence="2">
    <location>
        <begin position="65"/>
        <end position="84"/>
    </location>
</feature>
<gene>
    <name evidence="3" type="ORF">PLANPX_2857</name>
</gene>
<feature type="region of interest" description="Disordered" evidence="1">
    <location>
        <begin position="222"/>
        <end position="247"/>
    </location>
</feature>
<keyword evidence="2" id="KW-1133">Transmembrane helix</keyword>
<evidence type="ECO:0000256" key="2">
    <source>
        <dbReference type="SAM" id="Phobius"/>
    </source>
</evidence>
<accession>A0A5K7XA11</accession>
<dbReference type="Proteomes" id="UP000326837">
    <property type="component" value="Chromosome"/>
</dbReference>
<reference evidence="4" key="1">
    <citation type="submission" date="2019-10" db="EMBL/GenBank/DDBJ databases">
        <title>Lacipirellula parvula gen. nov., sp. nov., representing a lineage of planctomycetes widespread in freshwater anoxic habitats, and description of the family Lacipirellulaceae.</title>
        <authorList>
            <person name="Dedysh S.N."/>
            <person name="Kulichevskaya I.S."/>
            <person name="Beletsky A.V."/>
            <person name="Rakitin A.L."/>
            <person name="Mardanov A.V."/>
            <person name="Ivanova A.A."/>
            <person name="Saltykova V.X."/>
            <person name="Rijpstra W.I.C."/>
            <person name="Sinninghe Damste J.S."/>
            <person name="Ravin N.V."/>
        </authorList>
    </citation>
    <scope>NUCLEOTIDE SEQUENCE [LARGE SCALE GENOMIC DNA]</scope>
    <source>
        <strain evidence="4">PX69</strain>
    </source>
</reference>
<dbReference type="AlphaFoldDB" id="A0A5K7XA11"/>
<evidence type="ECO:0000256" key="1">
    <source>
        <dbReference type="SAM" id="MobiDB-lite"/>
    </source>
</evidence>
<keyword evidence="2" id="KW-0812">Transmembrane</keyword>
<feature type="transmembrane region" description="Helical" evidence="2">
    <location>
        <begin position="30"/>
        <end position="53"/>
    </location>
</feature>